<dbReference type="AlphaFoldDB" id="A0A1T4TVB3"/>
<reference evidence="2" key="1">
    <citation type="submission" date="2017-02" db="EMBL/GenBank/DDBJ databases">
        <authorList>
            <person name="Varghese N."/>
            <person name="Submissions S."/>
        </authorList>
    </citation>
    <scope>NUCLEOTIDE SEQUENCE [LARGE SCALE GENOMIC DNA]</scope>
    <source>
        <strain evidence="2">DSM 22224</strain>
    </source>
</reference>
<evidence type="ECO:0000313" key="1">
    <source>
        <dbReference type="EMBL" id="SKA44380.1"/>
    </source>
</evidence>
<dbReference type="RefSeq" id="WP_078672729.1">
    <property type="nucleotide sequence ID" value="NZ_FUWZ01000006.1"/>
</dbReference>
<dbReference type="STRING" id="634771.SAMN04488128_106386"/>
<gene>
    <name evidence="1" type="ORF">SAMN04488128_106386</name>
</gene>
<dbReference type="EMBL" id="FUWZ01000006">
    <property type="protein sequence ID" value="SKA44380.1"/>
    <property type="molecule type" value="Genomic_DNA"/>
</dbReference>
<dbReference type="SUPFAM" id="SSF48452">
    <property type="entry name" value="TPR-like"/>
    <property type="match status" value="1"/>
</dbReference>
<evidence type="ECO:0000313" key="2">
    <source>
        <dbReference type="Proteomes" id="UP000190367"/>
    </source>
</evidence>
<dbReference type="PROSITE" id="PS51257">
    <property type="entry name" value="PROKAR_LIPOPROTEIN"/>
    <property type="match status" value="1"/>
</dbReference>
<dbReference type="InterPro" id="IPR011990">
    <property type="entry name" value="TPR-like_helical_dom_sf"/>
</dbReference>
<dbReference type="Gene3D" id="1.25.40.390">
    <property type="match status" value="1"/>
</dbReference>
<organism evidence="1 2">
    <name type="scientific">Chitinophaga eiseniae</name>
    <dbReference type="NCBI Taxonomy" id="634771"/>
    <lineage>
        <taxon>Bacteria</taxon>
        <taxon>Pseudomonadati</taxon>
        <taxon>Bacteroidota</taxon>
        <taxon>Chitinophagia</taxon>
        <taxon>Chitinophagales</taxon>
        <taxon>Chitinophagaceae</taxon>
        <taxon>Chitinophaga</taxon>
    </lineage>
</organism>
<dbReference type="InterPro" id="IPR041662">
    <property type="entry name" value="SusD-like_2"/>
</dbReference>
<dbReference type="Pfam" id="PF12771">
    <property type="entry name" value="SusD-like_2"/>
    <property type="match status" value="1"/>
</dbReference>
<accession>A0A1T4TVB3</accession>
<dbReference type="Proteomes" id="UP000190367">
    <property type="component" value="Unassembled WGS sequence"/>
</dbReference>
<protein>
    <submittedName>
        <fullName evidence="1">Starch-binding associating with outer membrane</fullName>
    </submittedName>
</protein>
<name>A0A1T4TVB3_9BACT</name>
<proteinExistence type="predicted"/>
<keyword evidence="2" id="KW-1185">Reference proteome</keyword>
<dbReference type="OrthoDB" id="725917at2"/>
<sequence length="492" mass="55427">MKKTIFKELCFASVLIILLAGCTKKFDEINQDPNNPKTTDPGYLLVAAEKKAIDNVWNEWNNGRTGMHYAQYWSATTYSNESRYQIRENQNNTFWNILYAGTIKDLNEIIRINTEKPFDYSPNQIAIAEILKVWTYHMLVDVYEDIPYKSSQGGLDRPNSPYDKAITIYTDLLKILGEQVTKLDPSKGSFPAKTDIIYNGDVNKWKRFANSLRLRIAIRVSDVPSLQTLVKQSINDAVTSGVFTSNADNAIFRYVEAPPNNNPLNESYKSRIDFCMCKTMVDYMLDIKDPRLPVYAAPAKDNGRYIGKAYGLNQQNGETIPNSAISLPGSAVLDAKAPAVYMDYAEVAFILAEAIERNIITGSAEEYYKKGVRASLEDRGVAAAAIDPYIAGVPYNGGDWKNVIGTQKWIALYMQGMEGWFERLRLDFKKPNGQALFVAPVDGSLDREVTVVPTRMTYPVDEQQLNKSNYDKAVQSIGGKDSKAAKHFWDLY</sequence>